<dbReference type="EMBL" id="LT838813">
    <property type="protein sequence ID" value="SMD42317.1"/>
    <property type="molecule type" value="Genomic_DNA"/>
</dbReference>
<dbReference type="OrthoDB" id="5292580at2"/>
<dbReference type="STRING" id="758820.SAMN00777080_0864"/>
<accession>A0A1W2H048</accession>
<dbReference type="Proteomes" id="UP000192333">
    <property type="component" value="Chromosome I"/>
</dbReference>
<proteinExistence type="predicted"/>
<evidence type="ECO:0000313" key="1">
    <source>
        <dbReference type="EMBL" id="SMD42317.1"/>
    </source>
</evidence>
<dbReference type="RefSeq" id="WP_084123380.1">
    <property type="nucleotide sequence ID" value="NZ_LT838813.1"/>
</dbReference>
<evidence type="ECO:0008006" key="3">
    <source>
        <dbReference type="Google" id="ProtNLM"/>
    </source>
</evidence>
<sequence>MRYFKFPLVVLFVFFYGCSTAQINKLLKDVTSGQIPLSQEQVAAGLKEALEQGIVKGTDLASMTDGYFKNELIKIMLPEDAKKVERTLRQMGLGGEVDRALMAINRGAESAAIEAKPIFINAIKQMNITDAIGILKGEQSAATDFLRRTTNTQLVELFKPKIQASLDEVGATKYYADLASSYNKIPFSKQKIDPDLNAYVTQKAIDGLFILIAEEEKNIRENPLQRTSDLMKKVFAAQD</sequence>
<dbReference type="PROSITE" id="PS51257">
    <property type="entry name" value="PROKAR_LIPOPROTEIN"/>
    <property type="match status" value="1"/>
</dbReference>
<keyword evidence="2" id="KW-1185">Reference proteome</keyword>
<dbReference type="AlphaFoldDB" id="A0A1W2H048"/>
<gene>
    <name evidence="1" type="ORF">SAMN00777080_0864</name>
</gene>
<reference evidence="2" key="1">
    <citation type="submission" date="2017-04" db="EMBL/GenBank/DDBJ databases">
        <authorList>
            <person name="Varghese N."/>
            <person name="Submissions S."/>
        </authorList>
    </citation>
    <scope>NUCLEOTIDE SEQUENCE [LARGE SCALE GENOMIC DNA]</scope>
    <source>
        <strain evidence="2">DSM 16537</strain>
    </source>
</reference>
<evidence type="ECO:0000313" key="2">
    <source>
        <dbReference type="Proteomes" id="UP000192333"/>
    </source>
</evidence>
<name>A0A1W2H048_9BACT</name>
<organism evidence="1 2">
    <name type="scientific">Aquiflexum balticum DSM 16537</name>
    <dbReference type="NCBI Taxonomy" id="758820"/>
    <lineage>
        <taxon>Bacteria</taxon>
        <taxon>Pseudomonadati</taxon>
        <taxon>Bacteroidota</taxon>
        <taxon>Cytophagia</taxon>
        <taxon>Cytophagales</taxon>
        <taxon>Cyclobacteriaceae</taxon>
        <taxon>Aquiflexum</taxon>
    </lineage>
</organism>
<dbReference type="Pfam" id="PF13852">
    <property type="entry name" value="DUF4197"/>
    <property type="match status" value="1"/>
</dbReference>
<protein>
    <recommendedName>
        <fullName evidence="3">DUF4197 domain-containing protein</fullName>
    </recommendedName>
</protein>
<dbReference type="InterPro" id="IPR025245">
    <property type="entry name" value="DUF4197"/>
</dbReference>